<feature type="transmembrane region" description="Helical" evidence="8">
    <location>
        <begin position="96"/>
        <end position="117"/>
    </location>
</feature>
<keyword evidence="4 8" id="KW-0812">Transmembrane</keyword>
<evidence type="ECO:0000313" key="11">
    <source>
        <dbReference type="Proteomes" id="UP000594042"/>
    </source>
</evidence>
<evidence type="ECO:0000256" key="1">
    <source>
        <dbReference type="ARBA" id="ARBA00004141"/>
    </source>
</evidence>
<comment type="subcellular location">
    <subcellularLocation>
        <location evidence="1">Membrane</location>
        <topology evidence="1">Multi-pass membrane protein</topology>
    </subcellularLocation>
</comment>
<proteinExistence type="predicted"/>
<dbReference type="SUPFAM" id="SSF52402">
    <property type="entry name" value="Adenine nucleotide alpha hydrolases-like"/>
    <property type="match status" value="1"/>
</dbReference>
<feature type="transmembrane region" description="Helical" evidence="8">
    <location>
        <begin position="155"/>
        <end position="176"/>
    </location>
</feature>
<evidence type="ECO:0000256" key="3">
    <source>
        <dbReference type="ARBA" id="ARBA00022449"/>
    </source>
</evidence>
<feature type="transmembrane region" description="Helical" evidence="8">
    <location>
        <begin position="40"/>
        <end position="59"/>
    </location>
</feature>
<name>A0A7G1HVN6_9BACT</name>
<dbReference type="Gene3D" id="1.20.1530.20">
    <property type="match status" value="1"/>
</dbReference>
<evidence type="ECO:0000256" key="7">
    <source>
        <dbReference type="ARBA" id="ARBA00023136"/>
    </source>
</evidence>
<dbReference type="Gene3D" id="3.40.50.620">
    <property type="entry name" value="HUPs"/>
    <property type="match status" value="1"/>
</dbReference>
<keyword evidence="5 8" id="KW-1133">Transmembrane helix</keyword>
<dbReference type="GO" id="GO:0015297">
    <property type="term" value="F:antiporter activity"/>
    <property type="evidence" value="ECO:0007669"/>
    <property type="project" value="UniProtKB-KW"/>
</dbReference>
<keyword evidence="2" id="KW-0813">Transport</keyword>
<dbReference type="KEGG" id="copr:Cop2CBH44_21190"/>
<dbReference type="Proteomes" id="UP000594042">
    <property type="component" value="Chromosome"/>
</dbReference>
<dbReference type="GO" id="GO:1902600">
    <property type="term" value="P:proton transmembrane transport"/>
    <property type="evidence" value="ECO:0007669"/>
    <property type="project" value="InterPro"/>
</dbReference>
<feature type="transmembrane region" description="Helical" evidence="8">
    <location>
        <begin position="336"/>
        <end position="355"/>
    </location>
</feature>
<keyword evidence="6" id="KW-0406">Ion transport</keyword>
<keyword evidence="7 8" id="KW-0472">Membrane</keyword>
<feature type="transmembrane region" description="Helical" evidence="8">
    <location>
        <begin position="367"/>
        <end position="385"/>
    </location>
</feature>
<dbReference type="AlphaFoldDB" id="A0A7G1HVN6"/>
<dbReference type="PANTHER" id="PTHR43562:SF4">
    <property type="entry name" value="NA(+)_H(+) ANTIPORTER NHAS5"/>
    <property type="match status" value="1"/>
</dbReference>
<reference evidence="11" key="1">
    <citation type="submission" date="2020-07" db="EMBL/GenBank/DDBJ databases">
        <title>Complete genome sequencing of Coprobacter sp. strain 2CBH44.</title>
        <authorList>
            <person name="Sakamoto M."/>
            <person name="Murakami T."/>
            <person name="Mori H."/>
        </authorList>
    </citation>
    <scope>NUCLEOTIDE SEQUENCE [LARGE SCALE GENOMIC DNA]</scope>
    <source>
        <strain evidence="11">2CBH44</strain>
    </source>
</reference>
<evidence type="ECO:0000313" key="10">
    <source>
        <dbReference type="EMBL" id="BCI63766.1"/>
    </source>
</evidence>
<accession>A0A7G1HVN6</accession>
<feature type="transmembrane region" description="Helical" evidence="8">
    <location>
        <begin position="123"/>
        <end position="143"/>
    </location>
</feature>
<evidence type="ECO:0000256" key="6">
    <source>
        <dbReference type="ARBA" id="ARBA00023065"/>
    </source>
</evidence>
<dbReference type="GO" id="GO:0016020">
    <property type="term" value="C:membrane"/>
    <property type="evidence" value="ECO:0007669"/>
    <property type="project" value="UniProtKB-SubCell"/>
</dbReference>
<dbReference type="Pfam" id="PF00999">
    <property type="entry name" value="Na_H_Exchanger"/>
    <property type="match status" value="1"/>
</dbReference>
<dbReference type="InterPro" id="IPR038770">
    <property type="entry name" value="Na+/solute_symporter_sf"/>
</dbReference>
<organism evidence="10 11">
    <name type="scientific">Coprobacter secundus subsp. similis</name>
    <dbReference type="NCBI Taxonomy" id="2751153"/>
    <lineage>
        <taxon>Bacteria</taxon>
        <taxon>Pseudomonadati</taxon>
        <taxon>Bacteroidota</taxon>
        <taxon>Bacteroidia</taxon>
        <taxon>Bacteroidales</taxon>
        <taxon>Barnesiellaceae</taxon>
        <taxon>Coprobacter</taxon>
    </lineage>
</organism>
<feature type="transmembrane region" description="Helical" evidence="8">
    <location>
        <begin position="12"/>
        <end position="33"/>
    </location>
</feature>
<evidence type="ECO:0000259" key="9">
    <source>
        <dbReference type="Pfam" id="PF00999"/>
    </source>
</evidence>
<dbReference type="PANTHER" id="PTHR43562">
    <property type="entry name" value="NAPA-TYPE SODIUM/HYDROGEN ANTIPORTER"/>
    <property type="match status" value="1"/>
</dbReference>
<feature type="transmembrane region" description="Helical" evidence="8">
    <location>
        <begin position="273"/>
        <end position="291"/>
    </location>
</feature>
<protein>
    <submittedName>
        <fullName evidence="10">Sodium:proton antiporter</fullName>
    </submittedName>
</protein>
<evidence type="ECO:0000256" key="5">
    <source>
        <dbReference type="ARBA" id="ARBA00022989"/>
    </source>
</evidence>
<keyword evidence="11" id="KW-1185">Reference proteome</keyword>
<feature type="transmembrane region" description="Helical" evidence="8">
    <location>
        <begin position="222"/>
        <end position="238"/>
    </location>
</feature>
<dbReference type="InterPro" id="IPR006153">
    <property type="entry name" value="Cation/H_exchanger_TM"/>
</dbReference>
<dbReference type="EMBL" id="AP023322">
    <property type="protein sequence ID" value="BCI63766.1"/>
    <property type="molecule type" value="Genomic_DNA"/>
</dbReference>
<feature type="transmembrane region" description="Helical" evidence="8">
    <location>
        <begin position="65"/>
        <end position="84"/>
    </location>
</feature>
<sequence>MDIASTLPALPFTNPVLIFFIVLTIILFAPLLLNRLRIPHIIGLIIAGIIIGPYGFGLLERDSSFQLFGNVGLLYLMFLAGLEMDINDFKKNKTQGIVFGLYTFLVPMIIGTFISYYTLHFNWTTSILLASMYASHTLVAYPIVSRYGVARETSVTTTIAGTIITVLGALIILAVIAGMAQGNINNVFWIRLTLSVTVYTAFIIYAYPRITRWFFKKYSDNVTQYIYVLALVFAASFLAEIAGLEAIIGAFFAGVVLNRFIPAVSPLMNRIEFVGNALFIPYFLIGVGMLIDLQVVFNSSDAIIVALNMSIVATLSKWIAAWLTQKTFKLPKVDRDMIFGLSNAQAAATLAAVLIGHDLGIFNTNVLNGTIVMILVTCTISSFVTEKAARKIVTRQMTEDQTTNLDTGEERILIPVANPATIENLINIALLLKSPKKKSPLYAIHVTDDTNAGDGPGFKAKNALRTAAKVASSADTRLEPIYRFDINIASGILHSMKEKDISELVIGLHHKANIVDSFFGNKTESLLKGTNKMIFIAKCIIPINTITRIVIAVPEKAEFETGFVKWIDRIANMAKQIGCRAIFYAHPSTIVQLKAVLKQGGYRIRNEFEILENWEDILMLTGIVLQDDLFIVVSARRTSVSHNPEFDKLPGFLSRYFAGNNLVVLYPEQFGKESELLSFFADPLSIDVQRHYTRFPDLRTFLGRLKWNNKKMWKHLNRKEK</sequence>
<evidence type="ECO:0000256" key="4">
    <source>
        <dbReference type="ARBA" id="ARBA00022692"/>
    </source>
</evidence>
<feature type="transmembrane region" description="Helical" evidence="8">
    <location>
        <begin position="188"/>
        <end position="210"/>
    </location>
</feature>
<keyword evidence="3" id="KW-0050">Antiport</keyword>
<feature type="transmembrane region" description="Helical" evidence="8">
    <location>
        <begin position="303"/>
        <end position="324"/>
    </location>
</feature>
<feature type="transmembrane region" description="Helical" evidence="8">
    <location>
        <begin position="244"/>
        <end position="261"/>
    </location>
</feature>
<dbReference type="RefSeq" id="WP_021929256.1">
    <property type="nucleotide sequence ID" value="NZ_AP023322.1"/>
</dbReference>
<gene>
    <name evidence="10" type="ORF">Cop2CBH44_21190</name>
</gene>
<evidence type="ECO:0000256" key="8">
    <source>
        <dbReference type="SAM" id="Phobius"/>
    </source>
</evidence>
<feature type="domain" description="Cation/H+ exchanger transmembrane" evidence="9">
    <location>
        <begin position="24"/>
        <end position="385"/>
    </location>
</feature>
<dbReference type="InterPro" id="IPR014729">
    <property type="entry name" value="Rossmann-like_a/b/a_fold"/>
</dbReference>
<evidence type="ECO:0000256" key="2">
    <source>
        <dbReference type="ARBA" id="ARBA00022448"/>
    </source>
</evidence>